<feature type="region of interest" description="Disordered" evidence="1">
    <location>
        <begin position="70"/>
        <end position="116"/>
    </location>
</feature>
<dbReference type="Pfam" id="PF04266">
    <property type="entry name" value="ASCH"/>
    <property type="match status" value="1"/>
</dbReference>
<dbReference type="AlphaFoldDB" id="A0ABD2P7T0"/>
<dbReference type="PANTHER" id="PTHR12963">
    <property type="entry name" value="THYROID RECEPTOR INTERACTING PROTEIN RELATED"/>
    <property type="match status" value="1"/>
</dbReference>
<dbReference type="PANTHER" id="PTHR12963:SF4">
    <property type="entry name" value="ACTIVATING SIGNAL COINTEGRATOR 1"/>
    <property type="match status" value="1"/>
</dbReference>
<keyword evidence="5" id="KW-1185">Reference proteome</keyword>
<dbReference type="EMBL" id="JABFTP020000185">
    <property type="protein sequence ID" value="KAL3287011.1"/>
    <property type="molecule type" value="Genomic_DNA"/>
</dbReference>
<dbReference type="InterPro" id="IPR015947">
    <property type="entry name" value="PUA-like_sf"/>
</dbReference>
<evidence type="ECO:0000256" key="1">
    <source>
        <dbReference type="SAM" id="MobiDB-lite"/>
    </source>
</evidence>
<reference evidence="4 5" key="1">
    <citation type="journal article" date="2021" name="BMC Biol.">
        <title>Horizontally acquired antibacterial genes associated with adaptive radiation of ladybird beetles.</title>
        <authorList>
            <person name="Li H.S."/>
            <person name="Tang X.F."/>
            <person name="Huang Y.H."/>
            <person name="Xu Z.Y."/>
            <person name="Chen M.L."/>
            <person name="Du X.Y."/>
            <person name="Qiu B.Y."/>
            <person name="Chen P.T."/>
            <person name="Zhang W."/>
            <person name="Slipinski A."/>
            <person name="Escalona H.E."/>
            <person name="Waterhouse R.M."/>
            <person name="Zwick A."/>
            <person name="Pang H."/>
        </authorList>
    </citation>
    <scope>NUCLEOTIDE SEQUENCE [LARGE SCALE GENOMIC DNA]</scope>
    <source>
        <strain evidence="4">SYSU2018</strain>
    </source>
</reference>
<dbReference type="InterPro" id="IPR009349">
    <property type="entry name" value="TRIP4/RQT4_C2HC5_Znf"/>
</dbReference>
<protein>
    <recommendedName>
        <fullName evidence="6">Activating signal cointegrator 1</fullName>
    </recommendedName>
</protein>
<dbReference type="Pfam" id="PF06221">
    <property type="entry name" value="zf-C2HC5"/>
    <property type="match status" value="1"/>
</dbReference>
<accession>A0ABD2P7T0</accession>
<evidence type="ECO:0000259" key="2">
    <source>
        <dbReference type="Pfam" id="PF04266"/>
    </source>
</evidence>
<feature type="domain" description="ASCH" evidence="2">
    <location>
        <begin position="318"/>
        <end position="415"/>
    </location>
</feature>
<evidence type="ECO:0000313" key="4">
    <source>
        <dbReference type="EMBL" id="KAL3287011.1"/>
    </source>
</evidence>
<comment type="caution">
    <text evidence="4">The sequence shown here is derived from an EMBL/GenBank/DDBJ whole genome shotgun (WGS) entry which is preliminary data.</text>
</comment>
<dbReference type="SUPFAM" id="SSF88697">
    <property type="entry name" value="PUA domain-like"/>
    <property type="match status" value="1"/>
</dbReference>
<evidence type="ECO:0008006" key="6">
    <source>
        <dbReference type="Google" id="ProtNLM"/>
    </source>
</evidence>
<name>A0ABD2P7T0_9CUCU</name>
<organism evidence="4 5">
    <name type="scientific">Cryptolaemus montrouzieri</name>
    <dbReference type="NCBI Taxonomy" id="559131"/>
    <lineage>
        <taxon>Eukaryota</taxon>
        <taxon>Metazoa</taxon>
        <taxon>Ecdysozoa</taxon>
        <taxon>Arthropoda</taxon>
        <taxon>Hexapoda</taxon>
        <taxon>Insecta</taxon>
        <taxon>Pterygota</taxon>
        <taxon>Neoptera</taxon>
        <taxon>Endopterygota</taxon>
        <taxon>Coleoptera</taxon>
        <taxon>Polyphaga</taxon>
        <taxon>Cucujiformia</taxon>
        <taxon>Coccinelloidea</taxon>
        <taxon>Coccinellidae</taxon>
        <taxon>Scymninae</taxon>
        <taxon>Scymnini</taxon>
        <taxon>Cryptolaemus</taxon>
    </lineage>
</organism>
<dbReference type="CDD" id="cd06554">
    <property type="entry name" value="ASCH_ASC-1_like"/>
    <property type="match status" value="1"/>
</dbReference>
<dbReference type="Proteomes" id="UP001516400">
    <property type="component" value="Unassembled WGS sequence"/>
</dbReference>
<dbReference type="InterPro" id="IPR039128">
    <property type="entry name" value="TRIP4-like"/>
</dbReference>
<feature type="domain" description="TRIP4/RQT4 C2HC5-type zinc finger" evidence="3">
    <location>
        <begin position="135"/>
        <end position="171"/>
    </location>
</feature>
<evidence type="ECO:0000313" key="5">
    <source>
        <dbReference type="Proteomes" id="UP001516400"/>
    </source>
</evidence>
<evidence type="ECO:0000259" key="3">
    <source>
        <dbReference type="Pfam" id="PF06221"/>
    </source>
</evidence>
<dbReference type="FunFam" id="2.30.130.30:FF:000006">
    <property type="entry name" value="Putative_zinc_finger_motif_-_C2HC5-type /ASCH_domain_containing_protein_-_putative"/>
    <property type="match status" value="1"/>
</dbReference>
<dbReference type="Gene3D" id="2.30.130.30">
    <property type="entry name" value="Hypothetical protein"/>
    <property type="match status" value="1"/>
</dbReference>
<proteinExistence type="predicted"/>
<gene>
    <name evidence="4" type="ORF">HHI36_001497</name>
</gene>
<sequence>MESKKKQLKHPLTTILSCEPEESILDYILSIKTEDDFEEFTQNIVDTQNGAHLEAHKLIRNILFGVKENKTTPGRSENSKLKANNSFNNKTKSQNIENAKQPTVNKNKNSSRGKKKFQDIKSFKEKEKIKEGRVECNCQGQDHDFMNNCLNCGRIHCIEEGPGACLFCGNFLDATGRNDISANFKPKENKIYDDDNDFFKINHGSDRKSKKPMTVALDLASRRIIESTEEDERLRKKILEDCKKHLKNVEQLFRNLQKTSEFKPVANVYDEMVDLLIKMRHVKPSGVEPDLGKEDSKMPDATFNVQRNPEGFDQGLCLSMHQPYASLLIAGVKKHEGRNWPTNHRGILWIAAAAHKPDPDEISVVEKFYREYYNEPSLKFPASYPTSCLLGCIEVEECLNQEVYEHQYPNGESSSPYVLICSNPVILPIFYPIVGKHKIYALDKDLHKCAKMCMRYANLMD</sequence>
<dbReference type="InterPro" id="IPR007374">
    <property type="entry name" value="ASCH_domain"/>
</dbReference>
<feature type="compositionally biased region" description="Polar residues" evidence="1">
    <location>
        <begin position="71"/>
        <end position="104"/>
    </location>
</feature>